<keyword evidence="3" id="KW-0805">Transcription regulation</keyword>
<feature type="domain" description="Calmodulin binding protein C-terminal" evidence="11">
    <location>
        <begin position="330"/>
        <end position="389"/>
    </location>
</feature>
<dbReference type="GO" id="GO:0005516">
    <property type="term" value="F:calmodulin binding"/>
    <property type="evidence" value="ECO:0007669"/>
    <property type="project" value="InterPro"/>
</dbReference>
<protein>
    <submittedName>
        <fullName evidence="13">Protein SAR DEFICIENT 1-like</fullName>
    </submittedName>
</protein>
<evidence type="ECO:0000259" key="11">
    <source>
        <dbReference type="Pfam" id="PF20452"/>
    </source>
</evidence>
<evidence type="ECO:0000313" key="13">
    <source>
        <dbReference type="RefSeq" id="XP_018847127.2"/>
    </source>
</evidence>
<dbReference type="AlphaFoldDB" id="A0A2I4GTA4"/>
<dbReference type="InterPro" id="IPR046829">
    <property type="entry name" value="Calmod_bind_C"/>
</dbReference>
<keyword evidence="4" id="KW-0238">DNA-binding</keyword>
<dbReference type="Pfam" id="PF20452">
    <property type="entry name" value="Calmod_bind_C"/>
    <property type="match status" value="1"/>
</dbReference>
<feature type="compositionally biased region" description="Basic and acidic residues" evidence="8">
    <location>
        <begin position="1"/>
        <end position="18"/>
    </location>
</feature>
<evidence type="ECO:0000256" key="6">
    <source>
        <dbReference type="ARBA" id="ARBA00023163"/>
    </source>
</evidence>
<evidence type="ECO:0000256" key="8">
    <source>
        <dbReference type="SAM" id="MobiDB-lite"/>
    </source>
</evidence>
<dbReference type="InterPro" id="IPR046830">
    <property type="entry name" value="Calmod_bind_M"/>
</dbReference>
<dbReference type="FunCoup" id="A0A2I4GTA4">
    <property type="interactions" value="155"/>
</dbReference>
<evidence type="ECO:0000256" key="2">
    <source>
        <dbReference type="ARBA" id="ARBA00007214"/>
    </source>
</evidence>
<dbReference type="InterPro" id="IPR046831">
    <property type="entry name" value="Calmodulin_bind_N"/>
</dbReference>
<sequence length="493" mass="55141">MAAKRFFNESESSKEDHQQAAAGEKRKKPRYSFASVIGEVVMVNSLQNLFSNSLEPLLRRVVKEEVENGLKRCSQLSITRSPSLRIQAAPEPSSLRLIFSKNLSLPIFTGSKIVDIENNPLQVLLVDTSVAGTDRMSLVSFAHPIKIEIVVLDGDFPLGDCDAWTAEEYDSKIVKERTGKRPLLAGEVTITMREGVATIAGDIEFTDNSSWIRSRKFRIGAKVSPGSNHQGARIYEAMTEAFVVKDHRGELYKKHHPPMLNDEVWRLQKIGKEGAFHKKLQSEGINSVQDFLKLSVVDPQKLRTILGAGMSDKMWDATIKHARTCVLGNKLYLLKGNNLAIFLNPVCQLVKAEIDGHLYHTRDLNNLNRTYIENLTRVAYENWSSLQEVEETTADLVLTQGETIEQYPNHQGLMKSIVHQDVGYNFLAERVPVDHPVVYGLGSGSSVHESGCSHDWVINYNTPIDQNGMINYSISESSSDGEVMHPKSFLSDC</sequence>
<dbReference type="GO" id="GO:0003700">
    <property type="term" value="F:DNA-binding transcription factor activity"/>
    <property type="evidence" value="ECO:0000318"/>
    <property type="project" value="GO_Central"/>
</dbReference>
<dbReference type="Pfam" id="PF07887">
    <property type="entry name" value="Calmodulin_bind"/>
    <property type="match status" value="1"/>
</dbReference>
<dbReference type="GO" id="GO:0043565">
    <property type="term" value="F:sequence-specific DNA binding"/>
    <property type="evidence" value="ECO:0000318"/>
    <property type="project" value="GO_Central"/>
</dbReference>
<evidence type="ECO:0000256" key="3">
    <source>
        <dbReference type="ARBA" id="ARBA00023015"/>
    </source>
</evidence>
<evidence type="ECO:0000313" key="12">
    <source>
        <dbReference type="Proteomes" id="UP000235220"/>
    </source>
</evidence>
<keyword evidence="7" id="KW-0539">Nucleus</keyword>
<organism evidence="12 13">
    <name type="scientific">Juglans regia</name>
    <name type="common">English walnut</name>
    <dbReference type="NCBI Taxonomy" id="51240"/>
    <lineage>
        <taxon>Eukaryota</taxon>
        <taxon>Viridiplantae</taxon>
        <taxon>Streptophyta</taxon>
        <taxon>Embryophyta</taxon>
        <taxon>Tracheophyta</taxon>
        <taxon>Spermatophyta</taxon>
        <taxon>Magnoliopsida</taxon>
        <taxon>eudicotyledons</taxon>
        <taxon>Gunneridae</taxon>
        <taxon>Pentapetalae</taxon>
        <taxon>rosids</taxon>
        <taxon>fabids</taxon>
        <taxon>Fagales</taxon>
        <taxon>Juglandaceae</taxon>
        <taxon>Juglans</taxon>
    </lineage>
</organism>
<evidence type="ECO:0000259" key="9">
    <source>
        <dbReference type="Pfam" id="PF07887"/>
    </source>
</evidence>
<feature type="domain" description="Calmodulin binding protein central" evidence="10">
    <location>
        <begin position="259"/>
        <end position="325"/>
    </location>
</feature>
<comment type="similarity">
    <text evidence="2">Belongs to the plant ACBP60 protein family.</text>
</comment>
<dbReference type="RefSeq" id="XP_018847127.2">
    <property type="nucleotide sequence ID" value="XM_018991582.2"/>
</dbReference>
<dbReference type="PANTHER" id="PTHR31713">
    <property type="entry name" value="OS02G0177800 PROTEIN"/>
    <property type="match status" value="1"/>
</dbReference>
<keyword evidence="12" id="KW-1185">Reference proteome</keyword>
<evidence type="ECO:0000256" key="7">
    <source>
        <dbReference type="ARBA" id="ARBA00023242"/>
    </source>
</evidence>
<keyword evidence="6" id="KW-0804">Transcription</keyword>
<reference evidence="13" key="1">
    <citation type="submission" date="2025-08" db="UniProtKB">
        <authorList>
            <consortium name="RefSeq"/>
        </authorList>
    </citation>
    <scope>IDENTIFICATION</scope>
    <source>
        <tissue evidence="13">Leaves</tissue>
    </source>
</reference>
<evidence type="ECO:0000259" key="10">
    <source>
        <dbReference type="Pfam" id="PF20451"/>
    </source>
</evidence>
<evidence type="ECO:0000256" key="5">
    <source>
        <dbReference type="ARBA" id="ARBA00023159"/>
    </source>
</evidence>
<gene>
    <name evidence="13" type="primary">LOC109010687</name>
</gene>
<feature type="domain" description="Calmodulin binding protein-like N-terminal" evidence="9">
    <location>
        <begin position="95"/>
        <end position="247"/>
    </location>
</feature>
<evidence type="ECO:0000256" key="4">
    <source>
        <dbReference type="ARBA" id="ARBA00023125"/>
    </source>
</evidence>
<proteinExistence type="inferred from homology"/>
<dbReference type="Pfam" id="PF20451">
    <property type="entry name" value="Calmod_bind_M"/>
    <property type="match status" value="1"/>
</dbReference>
<dbReference type="GeneID" id="109010687"/>
<dbReference type="InterPro" id="IPR012416">
    <property type="entry name" value="CBP60"/>
</dbReference>
<dbReference type="GO" id="GO:0080142">
    <property type="term" value="P:regulation of salicylic acid biosynthetic process"/>
    <property type="evidence" value="ECO:0000318"/>
    <property type="project" value="GO_Central"/>
</dbReference>
<dbReference type="Proteomes" id="UP000235220">
    <property type="component" value="Chromosome 15"/>
</dbReference>
<dbReference type="KEGG" id="jre:109010687"/>
<feature type="region of interest" description="Disordered" evidence="8">
    <location>
        <begin position="1"/>
        <end position="26"/>
    </location>
</feature>
<accession>A0A2I4GTA4</accession>
<dbReference type="InParanoid" id="A0A2I4GTA4"/>
<dbReference type="GO" id="GO:0005634">
    <property type="term" value="C:nucleus"/>
    <property type="evidence" value="ECO:0000318"/>
    <property type="project" value="GO_Central"/>
</dbReference>
<dbReference type="STRING" id="51240.A0A2I4GTA4"/>
<dbReference type="OrthoDB" id="757051at2759"/>
<comment type="subcellular location">
    <subcellularLocation>
        <location evidence="1">Nucleus</location>
    </subcellularLocation>
</comment>
<keyword evidence="5" id="KW-0010">Activator</keyword>
<dbReference type="PANTHER" id="PTHR31713:SF42">
    <property type="entry name" value="PROTEIN SAR DEFICIENT 1"/>
    <property type="match status" value="1"/>
</dbReference>
<name>A0A2I4GTA4_JUGRE</name>
<evidence type="ECO:0000256" key="1">
    <source>
        <dbReference type="ARBA" id="ARBA00004123"/>
    </source>
</evidence>